<dbReference type="OrthoDB" id="7975759at2759"/>
<protein>
    <submittedName>
        <fullName evidence="1">Uncharacterized protein</fullName>
    </submittedName>
</protein>
<dbReference type="Gene3D" id="1.10.238.20">
    <property type="entry name" value="Pheromone/general odorant binding protein domain"/>
    <property type="match status" value="1"/>
</dbReference>
<dbReference type="AlphaFoldDB" id="A0A4C1TFH8"/>
<organism evidence="1 2">
    <name type="scientific">Eumeta variegata</name>
    <name type="common">Bagworm moth</name>
    <name type="synonym">Eumeta japonica</name>
    <dbReference type="NCBI Taxonomy" id="151549"/>
    <lineage>
        <taxon>Eukaryota</taxon>
        <taxon>Metazoa</taxon>
        <taxon>Ecdysozoa</taxon>
        <taxon>Arthropoda</taxon>
        <taxon>Hexapoda</taxon>
        <taxon>Insecta</taxon>
        <taxon>Pterygota</taxon>
        <taxon>Neoptera</taxon>
        <taxon>Endopterygota</taxon>
        <taxon>Lepidoptera</taxon>
        <taxon>Glossata</taxon>
        <taxon>Ditrysia</taxon>
        <taxon>Tineoidea</taxon>
        <taxon>Psychidae</taxon>
        <taxon>Oiketicinae</taxon>
        <taxon>Eumeta</taxon>
    </lineage>
</organism>
<dbReference type="Proteomes" id="UP000299102">
    <property type="component" value="Unassembled WGS sequence"/>
</dbReference>
<name>A0A4C1TFH8_EUMVA</name>
<dbReference type="InterPro" id="IPR036728">
    <property type="entry name" value="PBP_GOBP_sf"/>
</dbReference>
<accession>A0A4C1TFH8</accession>
<keyword evidence="2" id="KW-1185">Reference proteome</keyword>
<dbReference type="EMBL" id="BGZK01005259">
    <property type="protein sequence ID" value="GBP13253.1"/>
    <property type="molecule type" value="Genomic_DNA"/>
</dbReference>
<evidence type="ECO:0000313" key="2">
    <source>
        <dbReference type="Proteomes" id="UP000299102"/>
    </source>
</evidence>
<evidence type="ECO:0000313" key="1">
    <source>
        <dbReference type="EMBL" id="GBP13253.1"/>
    </source>
</evidence>
<dbReference type="GO" id="GO:0005549">
    <property type="term" value="F:odorant binding"/>
    <property type="evidence" value="ECO:0007669"/>
    <property type="project" value="InterPro"/>
</dbReference>
<gene>
    <name evidence="1" type="ORF">EVAR_72902_1</name>
</gene>
<comment type="caution">
    <text evidence="1">The sequence shown here is derived from an EMBL/GenBank/DDBJ whole genome shotgun (WGS) entry which is preliminary data.</text>
</comment>
<reference evidence="1 2" key="1">
    <citation type="journal article" date="2019" name="Commun. Biol.">
        <title>The bagworm genome reveals a unique fibroin gene that provides high tensile strength.</title>
        <authorList>
            <person name="Kono N."/>
            <person name="Nakamura H."/>
            <person name="Ohtoshi R."/>
            <person name="Tomita M."/>
            <person name="Numata K."/>
            <person name="Arakawa K."/>
        </authorList>
    </citation>
    <scope>NUCLEOTIDE SEQUENCE [LARGE SCALE GENOMIC DNA]</scope>
</reference>
<proteinExistence type="predicted"/>
<sequence>MGLMDLKTRGLDLEIEDVVSTENSVETDVSLMSQYKDKLECIFKNIRYLDTYGRVDESEIRLSFQEAGENSVELQDGVRICAHRTNSKYQAGYLGNSVLELQRCLTNLDTAYAKVFKIRDETSRHY</sequence>